<evidence type="ECO:0000313" key="15">
    <source>
        <dbReference type="Proteomes" id="UP000184356"/>
    </source>
</evidence>
<evidence type="ECO:0000256" key="7">
    <source>
        <dbReference type="ARBA" id="ARBA00023136"/>
    </source>
</evidence>
<feature type="compositionally biased region" description="Basic and acidic residues" evidence="11">
    <location>
        <begin position="1009"/>
        <end position="1019"/>
    </location>
</feature>
<evidence type="ECO:0000256" key="6">
    <source>
        <dbReference type="ARBA" id="ARBA00022801"/>
    </source>
</evidence>
<dbReference type="GO" id="GO:0008496">
    <property type="term" value="F:mannan endo-1,6-alpha-mannosidase activity"/>
    <property type="evidence" value="ECO:0007669"/>
    <property type="project" value="UniProtKB-EC"/>
</dbReference>
<comment type="subcellular location">
    <subcellularLocation>
        <location evidence="2">Endomembrane system</location>
    </subcellularLocation>
</comment>
<feature type="coiled-coil region" evidence="10">
    <location>
        <begin position="1075"/>
        <end position="1109"/>
    </location>
</feature>
<dbReference type="PANTHER" id="PTHR12145:SF37">
    <property type="entry name" value="MANNAN ENDO-1,6-ALPHA-MANNOSIDASE"/>
    <property type="match status" value="1"/>
</dbReference>
<evidence type="ECO:0000256" key="1">
    <source>
        <dbReference type="ARBA" id="ARBA00001452"/>
    </source>
</evidence>
<feature type="region of interest" description="Disordered" evidence="11">
    <location>
        <begin position="393"/>
        <end position="423"/>
    </location>
</feature>
<dbReference type="Pfam" id="PF10407">
    <property type="entry name" value="Cytokin_check_N"/>
    <property type="match status" value="1"/>
</dbReference>
<feature type="compositionally biased region" description="Low complexity" evidence="11">
    <location>
        <begin position="1261"/>
        <end position="1275"/>
    </location>
</feature>
<feature type="compositionally biased region" description="Polar residues" evidence="11">
    <location>
        <begin position="398"/>
        <end position="408"/>
    </location>
</feature>
<feature type="compositionally biased region" description="Basic and acidic residues" evidence="11">
    <location>
        <begin position="807"/>
        <end position="820"/>
    </location>
</feature>
<feature type="signal peptide" evidence="12">
    <location>
        <begin position="1"/>
        <end position="24"/>
    </location>
</feature>
<dbReference type="GO" id="GO:0009272">
    <property type="term" value="P:fungal-type cell wall biogenesis"/>
    <property type="evidence" value="ECO:0007669"/>
    <property type="project" value="TreeGrafter"/>
</dbReference>
<dbReference type="PANTHER" id="PTHR12145">
    <property type="entry name" value="MANNAN ENDO-1,6-ALPHA-MANNOSIDASE DCW1"/>
    <property type="match status" value="1"/>
</dbReference>
<gene>
    <name evidence="14" type="ORF">ASPSYDRAFT_27965</name>
</gene>
<dbReference type="GeneID" id="63760533"/>
<feature type="domain" description="Nucleolar protein Dnt1-like N-terminal" evidence="13">
    <location>
        <begin position="515"/>
        <end position="569"/>
    </location>
</feature>
<feature type="compositionally biased region" description="Polar residues" evidence="11">
    <location>
        <begin position="1035"/>
        <end position="1046"/>
    </location>
</feature>
<dbReference type="InterPro" id="IPR018844">
    <property type="entry name" value="Dnt1-like_N"/>
</dbReference>
<dbReference type="InterPro" id="IPR008928">
    <property type="entry name" value="6-hairpin_glycosidase_sf"/>
</dbReference>
<dbReference type="FunFam" id="1.50.10.20:FF:000006">
    <property type="entry name" value="Mannan endo-1,6-alpha-mannosidase"/>
    <property type="match status" value="1"/>
</dbReference>
<feature type="compositionally biased region" description="Polar residues" evidence="11">
    <location>
        <begin position="1514"/>
        <end position="1523"/>
    </location>
</feature>
<evidence type="ECO:0000256" key="5">
    <source>
        <dbReference type="ARBA" id="ARBA00022729"/>
    </source>
</evidence>
<evidence type="ECO:0000259" key="13">
    <source>
        <dbReference type="Pfam" id="PF10407"/>
    </source>
</evidence>
<feature type="compositionally biased region" description="Low complexity" evidence="11">
    <location>
        <begin position="1408"/>
        <end position="1425"/>
    </location>
</feature>
<feature type="chain" id="PRO_5013313214" description="mannan endo-1,6-alpha-mannosidase" evidence="12">
    <location>
        <begin position="25"/>
        <end position="1549"/>
    </location>
</feature>
<dbReference type="GO" id="GO:0012505">
    <property type="term" value="C:endomembrane system"/>
    <property type="evidence" value="ECO:0007669"/>
    <property type="project" value="UniProtKB-SubCell"/>
</dbReference>
<keyword evidence="10" id="KW-0175">Coiled coil</keyword>
<evidence type="ECO:0000256" key="4">
    <source>
        <dbReference type="ARBA" id="ARBA00012350"/>
    </source>
</evidence>
<evidence type="ECO:0000256" key="9">
    <source>
        <dbReference type="ARBA" id="ARBA00023295"/>
    </source>
</evidence>
<dbReference type="Proteomes" id="UP000184356">
    <property type="component" value="Unassembled WGS sequence"/>
</dbReference>
<feature type="compositionally biased region" description="Acidic residues" evidence="11">
    <location>
        <begin position="792"/>
        <end position="806"/>
    </location>
</feature>
<feature type="region of interest" description="Disordered" evidence="11">
    <location>
        <begin position="633"/>
        <end position="1075"/>
    </location>
</feature>
<dbReference type="InterPro" id="IPR005198">
    <property type="entry name" value="Glyco_hydro_76"/>
</dbReference>
<feature type="compositionally biased region" description="Basic and acidic residues" evidence="11">
    <location>
        <begin position="865"/>
        <end position="880"/>
    </location>
</feature>
<feature type="compositionally biased region" description="Polar residues" evidence="11">
    <location>
        <begin position="1176"/>
        <end position="1186"/>
    </location>
</feature>
<feature type="compositionally biased region" description="Low complexity" evidence="11">
    <location>
        <begin position="1346"/>
        <end position="1357"/>
    </location>
</feature>
<dbReference type="EC" id="3.2.1.101" evidence="4"/>
<keyword evidence="9" id="KW-0326">Glycosidase</keyword>
<keyword evidence="7" id="KW-0472">Membrane</keyword>
<dbReference type="EMBL" id="KV878583">
    <property type="protein sequence ID" value="OJJ62315.1"/>
    <property type="molecule type" value="Genomic_DNA"/>
</dbReference>
<feature type="compositionally biased region" description="Polar residues" evidence="11">
    <location>
        <begin position="955"/>
        <end position="999"/>
    </location>
</feature>
<dbReference type="InterPro" id="IPR014480">
    <property type="entry name" value="Mannan-1_6-alpha_mannosidase"/>
</dbReference>
<feature type="compositionally biased region" description="Polar residues" evidence="11">
    <location>
        <begin position="1385"/>
        <end position="1395"/>
    </location>
</feature>
<dbReference type="GO" id="GO:0016052">
    <property type="term" value="P:carbohydrate catabolic process"/>
    <property type="evidence" value="ECO:0007669"/>
    <property type="project" value="InterPro"/>
</dbReference>
<keyword evidence="8" id="KW-0325">Glycoprotein</keyword>
<proteinExistence type="inferred from homology"/>
<evidence type="ECO:0000256" key="3">
    <source>
        <dbReference type="ARBA" id="ARBA00009699"/>
    </source>
</evidence>
<dbReference type="Pfam" id="PF03663">
    <property type="entry name" value="Glyco_hydro_76"/>
    <property type="match status" value="1"/>
</dbReference>
<keyword evidence="5 12" id="KW-0732">Signal</keyword>
<dbReference type="STRING" id="1036612.A0A1L9TSH3"/>
<feature type="compositionally biased region" description="Polar residues" evidence="11">
    <location>
        <begin position="1231"/>
        <end position="1257"/>
    </location>
</feature>
<reference evidence="15" key="1">
    <citation type="journal article" date="2017" name="Genome Biol.">
        <title>Comparative genomics reveals high biological diversity and specific adaptations in the industrially and medically important fungal genus Aspergillus.</title>
        <authorList>
            <person name="de Vries R.P."/>
            <person name="Riley R."/>
            <person name="Wiebenga A."/>
            <person name="Aguilar-Osorio G."/>
            <person name="Amillis S."/>
            <person name="Uchima C.A."/>
            <person name="Anderluh G."/>
            <person name="Asadollahi M."/>
            <person name="Askin M."/>
            <person name="Barry K."/>
            <person name="Battaglia E."/>
            <person name="Bayram O."/>
            <person name="Benocci T."/>
            <person name="Braus-Stromeyer S.A."/>
            <person name="Caldana C."/>
            <person name="Canovas D."/>
            <person name="Cerqueira G.C."/>
            <person name="Chen F."/>
            <person name="Chen W."/>
            <person name="Choi C."/>
            <person name="Clum A."/>
            <person name="Dos Santos R.A."/>
            <person name="Damasio A.R."/>
            <person name="Diallinas G."/>
            <person name="Emri T."/>
            <person name="Fekete E."/>
            <person name="Flipphi M."/>
            <person name="Freyberg S."/>
            <person name="Gallo A."/>
            <person name="Gournas C."/>
            <person name="Habgood R."/>
            <person name="Hainaut M."/>
            <person name="Harispe M.L."/>
            <person name="Henrissat B."/>
            <person name="Hilden K.S."/>
            <person name="Hope R."/>
            <person name="Hossain A."/>
            <person name="Karabika E."/>
            <person name="Karaffa L."/>
            <person name="Karanyi Z."/>
            <person name="Krasevec N."/>
            <person name="Kuo A."/>
            <person name="Kusch H."/>
            <person name="LaButti K."/>
            <person name="Lagendijk E.L."/>
            <person name="Lapidus A."/>
            <person name="Levasseur A."/>
            <person name="Lindquist E."/>
            <person name="Lipzen A."/>
            <person name="Logrieco A.F."/>
            <person name="MacCabe A."/>
            <person name="Maekelae M.R."/>
            <person name="Malavazi I."/>
            <person name="Melin P."/>
            <person name="Meyer V."/>
            <person name="Mielnichuk N."/>
            <person name="Miskei M."/>
            <person name="Molnar A.P."/>
            <person name="Mule G."/>
            <person name="Ngan C.Y."/>
            <person name="Orejas M."/>
            <person name="Orosz E."/>
            <person name="Ouedraogo J.P."/>
            <person name="Overkamp K.M."/>
            <person name="Park H.-S."/>
            <person name="Perrone G."/>
            <person name="Piumi F."/>
            <person name="Punt P.J."/>
            <person name="Ram A.F."/>
            <person name="Ramon A."/>
            <person name="Rauscher S."/>
            <person name="Record E."/>
            <person name="Riano-Pachon D.M."/>
            <person name="Robert V."/>
            <person name="Roehrig J."/>
            <person name="Ruller R."/>
            <person name="Salamov A."/>
            <person name="Salih N.S."/>
            <person name="Samson R.A."/>
            <person name="Sandor E."/>
            <person name="Sanguinetti M."/>
            <person name="Schuetze T."/>
            <person name="Sepcic K."/>
            <person name="Shelest E."/>
            <person name="Sherlock G."/>
            <person name="Sophianopoulou V."/>
            <person name="Squina F.M."/>
            <person name="Sun H."/>
            <person name="Susca A."/>
            <person name="Todd R.B."/>
            <person name="Tsang A."/>
            <person name="Unkles S.E."/>
            <person name="van de Wiele N."/>
            <person name="van Rossen-Uffink D."/>
            <person name="Oliveira J.V."/>
            <person name="Vesth T.C."/>
            <person name="Visser J."/>
            <person name="Yu J.-H."/>
            <person name="Zhou M."/>
            <person name="Andersen M.R."/>
            <person name="Archer D.B."/>
            <person name="Baker S.E."/>
            <person name="Benoit I."/>
            <person name="Brakhage A.A."/>
            <person name="Braus G.H."/>
            <person name="Fischer R."/>
            <person name="Frisvad J.C."/>
            <person name="Goldman G.H."/>
            <person name="Houbraken J."/>
            <person name="Oakley B."/>
            <person name="Pocsi I."/>
            <person name="Scazzocchio C."/>
            <person name="Seiboth B."/>
            <person name="vanKuyk P.A."/>
            <person name="Wortman J."/>
            <person name="Dyer P.S."/>
            <person name="Grigoriev I.V."/>
        </authorList>
    </citation>
    <scope>NUCLEOTIDE SEQUENCE [LARGE SCALE GENOMIC DNA]</scope>
    <source>
        <strain evidence="15">CBS 593.65</strain>
    </source>
</reference>
<evidence type="ECO:0000256" key="12">
    <source>
        <dbReference type="SAM" id="SignalP"/>
    </source>
</evidence>
<feature type="compositionally biased region" description="Basic and acidic residues" evidence="11">
    <location>
        <begin position="1134"/>
        <end position="1175"/>
    </location>
</feature>
<evidence type="ECO:0000313" key="14">
    <source>
        <dbReference type="EMBL" id="OJJ62315.1"/>
    </source>
</evidence>
<feature type="compositionally biased region" description="Low complexity" evidence="11">
    <location>
        <begin position="1454"/>
        <end position="1468"/>
    </location>
</feature>
<dbReference type="OrthoDB" id="4227586at2759"/>
<feature type="region of interest" description="Disordered" evidence="11">
    <location>
        <begin position="1131"/>
        <end position="1549"/>
    </location>
</feature>
<evidence type="ECO:0000256" key="2">
    <source>
        <dbReference type="ARBA" id="ARBA00004308"/>
    </source>
</evidence>
<feature type="compositionally biased region" description="Basic and acidic residues" evidence="11">
    <location>
        <begin position="751"/>
        <end position="767"/>
    </location>
</feature>
<evidence type="ECO:0000256" key="8">
    <source>
        <dbReference type="ARBA" id="ARBA00023180"/>
    </source>
</evidence>
<dbReference type="RefSeq" id="XP_040706121.1">
    <property type="nucleotide sequence ID" value="XM_040844460.1"/>
</dbReference>
<dbReference type="Gene3D" id="1.50.10.20">
    <property type="match status" value="1"/>
</dbReference>
<feature type="compositionally biased region" description="Acidic residues" evidence="11">
    <location>
        <begin position="1481"/>
        <end position="1492"/>
    </location>
</feature>
<dbReference type="SUPFAM" id="SSF48208">
    <property type="entry name" value="Six-hairpin glycosidases"/>
    <property type="match status" value="1"/>
</dbReference>
<protein>
    <recommendedName>
        <fullName evidence="4">mannan endo-1,6-alpha-mannosidase</fullName>
        <ecNumber evidence="4">3.2.1.101</ecNumber>
    </recommendedName>
</protein>
<evidence type="ECO:0000256" key="11">
    <source>
        <dbReference type="SAM" id="MobiDB-lite"/>
    </source>
</evidence>
<evidence type="ECO:0000256" key="10">
    <source>
        <dbReference type="SAM" id="Coils"/>
    </source>
</evidence>
<comment type="catalytic activity">
    <reaction evidence="1">
        <text>Random hydrolysis of (1-&gt;6)-alpha-D-mannosidic linkages in unbranched (1-&gt;6)-mannans.</text>
        <dbReference type="EC" id="3.2.1.101"/>
    </reaction>
</comment>
<organism evidence="14 15">
    <name type="scientific">Aspergillus sydowii CBS 593.65</name>
    <dbReference type="NCBI Taxonomy" id="1036612"/>
    <lineage>
        <taxon>Eukaryota</taxon>
        <taxon>Fungi</taxon>
        <taxon>Dikarya</taxon>
        <taxon>Ascomycota</taxon>
        <taxon>Pezizomycotina</taxon>
        <taxon>Eurotiomycetes</taxon>
        <taxon>Eurotiomycetidae</taxon>
        <taxon>Eurotiales</taxon>
        <taxon>Aspergillaceae</taxon>
        <taxon>Aspergillus</taxon>
        <taxon>Aspergillus subgen. Nidulantes</taxon>
    </lineage>
</organism>
<keyword evidence="6" id="KW-0378">Hydrolase</keyword>
<dbReference type="VEuPathDB" id="FungiDB:ASPSYDRAFT_27965"/>
<accession>A0A1L9TSH3</accession>
<feature type="compositionally biased region" description="Acidic residues" evidence="11">
    <location>
        <begin position="1358"/>
        <end position="1374"/>
    </location>
</feature>
<keyword evidence="15" id="KW-1185">Reference proteome</keyword>
<comment type="similarity">
    <text evidence="3">Belongs to the glycosyl hydrolase 76 family.</text>
</comment>
<feature type="compositionally biased region" description="Polar residues" evidence="11">
    <location>
        <begin position="1291"/>
        <end position="1316"/>
    </location>
</feature>
<name>A0A1L9TSH3_9EURO</name>
<sequence length="1549" mass="168701">MQPRKWLWPLFLATFVTIQEKASALDIDIQDPESIKQTTRTVAHNMMAHYHSNEPGNIPGKIPDTWWEGGVLFMTLIQYWYWTGDSTYNEMTTQGMLWQTGEKNDFFPRNWSIYLGNDDQMFWGTAAMTAAELNFPEIEPGQPSWVSLAQAVFNTQIPRWDKTVCGGGMRWQIWPYQAGYTTKNAITNGGLFQLAARLGRYTKNETYIRWAEKIWDWSARTPLLRGDWVIADTTSMENHCLDHGDQQWTYNYGAYLSGAAYMYNLTNGGAKWKAGIDGLLGTVWGTFFPGGGAMSEIWCEISETCDRNEDLFKGLLSSWLTFAATIAPYTADTIIPRIQQSAIAAAGQCSYGRSCGRRWNLDDWDGSATMQSDMSALSVLSSAMVAFKHGAQPLTPETGATSKSSPNAGRNEDRMPGQPRPITAGDRFGATIVTLVFLAAWWKGFSWMVLENKHDVYCRFVPCPMVYPRDQAPPSNSFSFRSLLGDRERDDASRSSSNTTAGKPASFLIVLENPEDVTLGGLAGMIREKWRKLRPGVEPLQIKKLLDDDHESDDLDTDMTVADVFVDNGKARADGHDQRRAVRVIQKPANGEVSPVRFPSVAQDWDAAAEHYEIQRQKKQQQEAGLAVNKLGAIAEEPRGGHDSTSPVDIGDWSNYTPNRTHRRDIPVSSVEKDDEIPVSPSQPPRQSSTREFSRELNGEDSSAPQGHRMGSQELGDSPRSSRAATPKKPTPTRRDSAHSLDSTTRSGSGDARDFDSPALQLRREHTYSVSPQKKPAPEVAKPNTISLDEVSQSEDDSGSSDENSDNSDKNKEIQDKDGDVAMGEESIHNKQKQSPAAAKQRATAVEIPVPSSAAADSQSRKRKNSVEHTSPNKEPRLDRTTPPAAVTGDKRLSNLSPGTPRFSPSGRRLGGTESFSGVARRLSFSERPSEPPSHGLGLGITRSPPKKPSVLVDLSQNSTQSGRDVPQSTPILTSSAPTARRGSATQNISTPANVQNSADKLKNLHSALRKDASVDRNSARRSVSFAGDDEVHITASQPAPTSTPMDTAKPSETGPASEKRRASGSMVFPPGVSMERIAQLEREAEEKIERRKNERAEFEEKIKAVEKDKTKSEYAKNLKMAYKTWQSILANEKNGRKNRAESAARLENELKKQRAEIKNMEDSMGKPSSQDKAKKPQNQKSVKSQADTKKDNPALPKPSSTPTTDETKKSQSSSSQKSPKPRQDVEDDTSVSPKPTASAPATDQNAKSPVSISGWNAINAKSPTSTAKSAAPTANGTGPKSTPKEPTARTVATRTLSGSKASKPASIQSQNSTASDEIDLPAMKVQARTNANTTKKAAQEPVEVSSSSESEQTSSDESSESESESESESDSSDDETKNKKPSAAISSSLKSPQKANKAASPPSAQRTTKSPAPSSQQTSQAPSQGESWRWPRASQTPSTRFSLKGIKSEVASQAQAQAAAKAAPQKRAQPRKDLFSPPDSDSDETESESESESSSSSDDSDNDSEDNKGTGANGSKRSNSPGSVADAGDIMSSGQVRKLRPARLGGRA</sequence>